<dbReference type="SUPFAM" id="SSF81665">
    <property type="entry name" value="Calcium ATPase, transmembrane domain M"/>
    <property type="match status" value="1"/>
</dbReference>
<feature type="transmembrane region" description="Helical" evidence="1">
    <location>
        <begin position="102"/>
        <end position="125"/>
    </location>
</feature>
<dbReference type="EMBL" id="ADNY01000029">
    <property type="protein sequence ID" value="EFG55642.1"/>
    <property type="molecule type" value="Genomic_DNA"/>
</dbReference>
<dbReference type="Pfam" id="PF00689">
    <property type="entry name" value="Cation_ATPase_C"/>
    <property type="match status" value="1"/>
</dbReference>
<evidence type="ECO:0000259" key="2">
    <source>
        <dbReference type="Pfam" id="PF00689"/>
    </source>
</evidence>
<feature type="transmembrane region" description="Helical" evidence="1">
    <location>
        <begin position="6"/>
        <end position="25"/>
    </location>
</feature>
<keyword evidence="1" id="KW-1133">Transmembrane helix</keyword>
<dbReference type="InterPro" id="IPR006068">
    <property type="entry name" value="ATPase_P-typ_cation-transptr_C"/>
</dbReference>
<gene>
    <name evidence="3" type="ORF">HMPREF0493_0833</name>
</gene>
<reference evidence="3 4" key="1">
    <citation type="submission" date="2010-04" db="EMBL/GenBank/DDBJ databases">
        <authorList>
            <person name="Muzny D."/>
            <person name="Qin X."/>
            <person name="Deng J."/>
            <person name="Jiang H."/>
            <person name="Liu Y."/>
            <person name="Qu J."/>
            <person name="Song X.-Z."/>
            <person name="Zhang L."/>
            <person name="Thornton R."/>
            <person name="Coyle M."/>
            <person name="Francisco L."/>
            <person name="Jackson L."/>
            <person name="Javaid M."/>
            <person name="Korchina V."/>
            <person name="Kovar C."/>
            <person name="Mata R."/>
            <person name="Mathew T."/>
            <person name="Ngo R."/>
            <person name="Nguyen L."/>
            <person name="Nguyen N."/>
            <person name="Okwuonu G."/>
            <person name="Ongeri F."/>
            <person name="Pham C."/>
            <person name="Simmons D."/>
            <person name="Wilczek-Boney K."/>
            <person name="Hale W."/>
            <person name="Jakkamsetti A."/>
            <person name="Pham P."/>
            <person name="Ruth R."/>
            <person name="San Lucas F."/>
            <person name="Warren J."/>
            <person name="Zhang J."/>
            <person name="Zhao Z."/>
            <person name="Zhou C."/>
            <person name="Zhu D."/>
            <person name="Lee S."/>
            <person name="Bess C."/>
            <person name="Blankenburg K."/>
            <person name="Forbes L."/>
            <person name="Fu Q."/>
            <person name="Gubbala S."/>
            <person name="Hirani K."/>
            <person name="Jayaseelan J.C."/>
            <person name="Lara F."/>
            <person name="Munidasa M."/>
            <person name="Palculict T."/>
            <person name="Patil S."/>
            <person name="Pu L.-L."/>
            <person name="Saada N."/>
            <person name="Tang L."/>
            <person name="Weissenberger G."/>
            <person name="Zhu Y."/>
            <person name="Hemphill L."/>
            <person name="Shang Y."/>
            <person name="Youmans B."/>
            <person name="Ayvaz T."/>
            <person name="Ross M."/>
            <person name="Santibanez J."/>
            <person name="Aqrawi P."/>
            <person name="Gross S."/>
            <person name="Joshi V."/>
            <person name="Fowler G."/>
            <person name="Nazareth L."/>
            <person name="Reid J."/>
            <person name="Worley K."/>
            <person name="Petrosino J."/>
            <person name="Highlander S."/>
            <person name="Gibbs R."/>
        </authorList>
    </citation>
    <scope>NUCLEOTIDE SEQUENCE [LARGE SCALE GENOMIC DNA]</scope>
    <source>
        <strain evidence="3 4">DSM 11664</strain>
    </source>
</reference>
<evidence type="ECO:0000313" key="4">
    <source>
        <dbReference type="Proteomes" id="UP000004069"/>
    </source>
</evidence>
<protein>
    <recommendedName>
        <fullName evidence="2">Cation-transporting P-type ATPase C-terminal domain-containing protein</fullName>
    </recommendedName>
</protein>
<dbReference type="Proteomes" id="UP000004069">
    <property type="component" value="Unassembled WGS sequence"/>
</dbReference>
<keyword evidence="1" id="KW-0812">Transmembrane</keyword>
<dbReference type="PATRIC" id="fig|585524.9.peg.10"/>
<keyword evidence="1" id="KW-0472">Membrane</keyword>
<name>D4YTH2_9LACO</name>
<feature type="domain" description="Cation-transporting P-type ATPase C-terminal" evidence="2">
    <location>
        <begin position="56"/>
        <end position="229"/>
    </location>
</feature>
<feature type="transmembrane region" description="Helical" evidence="1">
    <location>
        <begin position="62"/>
        <end position="81"/>
    </location>
</feature>
<proteinExistence type="predicted"/>
<dbReference type="STRING" id="83683.B1745_01020"/>
<dbReference type="Gene3D" id="1.20.1110.10">
    <property type="entry name" value="Calcium-transporting ATPase, transmembrane domain"/>
    <property type="match status" value="1"/>
</dbReference>
<dbReference type="InterPro" id="IPR023298">
    <property type="entry name" value="ATPase_P-typ_TM_dom_sf"/>
</dbReference>
<organism evidence="3 4">
    <name type="scientific">Lactobacillus amylolyticus DSM 11664</name>
    <dbReference type="NCBI Taxonomy" id="585524"/>
    <lineage>
        <taxon>Bacteria</taxon>
        <taxon>Bacillati</taxon>
        <taxon>Bacillota</taxon>
        <taxon>Bacilli</taxon>
        <taxon>Lactobacillales</taxon>
        <taxon>Lactobacillaceae</taxon>
        <taxon>Lactobacillus</taxon>
    </lineage>
</organism>
<feature type="transmembrane region" description="Helical" evidence="1">
    <location>
        <begin position="172"/>
        <end position="193"/>
    </location>
</feature>
<keyword evidence="4" id="KW-1185">Reference proteome</keyword>
<feature type="transmembrane region" description="Helical" evidence="1">
    <location>
        <begin position="131"/>
        <end position="151"/>
    </location>
</feature>
<sequence>MHFLLEAFITPFTIVLLLLIVVLLLKNIFPLGGNNNLGTIIVIAAMILFASIVLPFLPMLPLQLVVLNFIFGLSCLAIPFDKMPRYYLQTPRRWSFKNLPEFMFWFGPASAITNIISFGFLFFIICPHLSAGSQTLFVSIFRTGWFIENLWVQEMAIRALRDRHLPFIKQHATSAVIMVSFVAGIIGTAIPYTATGQILQFTALPSEYLILVFALMIFYLLLTSLIKLIYLKHKKFLI</sequence>
<evidence type="ECO:0000256" key="1">
    <source>
        <dbReference type="SAM" id="Phobius"/>
    </source>
</evidence>
<dbReference type="eggNOG" id="COG0474">
    <property type="taxonomic scope" value="Bacteria"/>
</dbReference>
<dbReference type="AlphaFoldDB" id="D4YTH2"/>
<accession>D4YTH2</accession>
<feature type="transmembrane region" description="Helical" evidence="1">
    <location>
        <begin position="208"/>
        <end position="230"/>
    </location>
</feature>
<evidence type="ECO:0000313" key="3">
    <source>
        <dbReference type="EMBL" id="EFG55642.1"/>
    </source>
</evidence>
<comment type="caution">
    <text evidence="3">The sequence shown here is derived from an EMBL/GenBank/DDBJ whole genome shotgun (WGS) entry which is preliminary data.</text>
</comment>
<feature type="transmembrane region" description="Helical" evidence="1">
    <location>
        <begin position="37"/>
        <end position="56"/>
    </location>
</feature>